<reference evidence="16" key="1">
    <citation type="submission" date="2010-05" db="EMBL/GenBank/DDBJ databases">
        <title>The complete genome of Truepera radiovictris DSM 17093.</title>
        <authorList>
            <consortium name="US DOE Joint Genome Institute (JGI-PGF)"/>
            <person name="Lucas S."/>
            <person name="Copeland A."/>
            <person name="Lapidus A."/>
            <person name="Glavina del Rio T."/>
            <person name="Dalin E."/>
            <person name="Tice H."/>
            <person name="Bruce D."/>
            <person name="Goodwin L."/>
            <person name="Pitluck S."/>
            <person name="Kyrpides N."/>
            <person name="Mavromatis K."/>
            <person name="Ovchinnikova G."/>
            <person name="Munk A.C."/>
            <person name="Detter J.C."/>
            <person name="Han C."/>
            <person name="Tapia R."/>
            <person name="Land M."/>
            <person name="Hauser L."/>
            <person name="Markowitz V."/>
            <person name="Cheng J.-F."/>
            <person name="Hugenholtz P."/>
            <person name="Woyke T."/>
            <person name="Wu D."/>
            <person name="Tindall B."/>
            <person name="Pomrenke H.G."/>
            <person name="Brambilla E."/>
            <person name="Klenk H.-P."/>
            <person name="Eisen J.A."/>
        </authorList>
    </citation>
    <scope>NUCLEOTIDE SEQUENCE [LARGE SCALE GENOMIC DNA]</scope>
    <source>
        <strain evidence="16">DSM 17093 / CIP 108686 / LMG 22925 / RQ-24</strain>
    </source>
</reference>
<keyword evidence="3 13" id="KW-0808">Transferase</keyword>
<dbReference type="SUPFAM" id="SSF52096">
    <property type="entry name" value="ClpP/crotonase"/>
    <property type="match status" value="1"/>
</dbReference>
<dbReference type="Pfam" id="PF17848">
    <property type="entry name" value="Zn_ribbon_ACC"/>
    <property type="match status" value="1"/>
</dbReference>
<feature type="zinc finger region" description="C4-type" evidence="13">
    <location>
        <begin position="28"/>
        <end position="50"/>
    </location>
</feature>
<evidence type="ECO:0000256" key="9">
    <source>
        <dbReference type="ARBA" id="ARBA00022840"/>
    </source>
</evidence>
<dbReference type="HOGENOM" id="CLU_015486_1_1_0"/>
<comment type="catalytic activity">
    <reaction evidence="13">
        <text>N(6)-carboxybiotinyl-L-lysyl-[protein] + acetyl-CoA = N(6)-biotinyl-L-lysyl-[protein] + malonyl-CoA</text>
        <dbReference type="Rhea" id="RHEA:54728"/>
        <dbReference type="Rhea" id="RHEA-COMP:10505"/>
        <dbReference type="Rhea" id="RHEA-COMP:10506"/>
        <dbReference type="ChEBI" id="CHEBI:57288"/>
        <dbReference type="ChEBI" id="CHEBI:57384"/>
        <dbReference type="ChEBI" id="CHEBI:83144"/>
        <dbReference type="ChEBI" id="CHEBI:83145"/>
        <dbReference type="EC" id="2.1.3.15"/>
    </reaction>
</comment>
<evidence type="ECO:0000256" key="10">
    <source>
        <dbReference type="ARBA" id="ARBA00023098"/>
    </source>
</evidence>
<keyword evidence="4 13" id="KW-0479">Metal-binding</keyword>
<dbReference type="InterPro" id="IPR029045">
    <property type="entry name" value="ClpP/crotonase-like_dom_sf"/>
</dbReference>
<keyword evidence="13" id="KW-0963">Cytoplasm</keyword>
<comment type="pathway">
    <text evidence="13">Lipid metabolism; malonyl-CoA biosynthesis; malonyl-CoA from acetyl-CoA: step 1/1.</text>
</comment>
<proteinExistence type="inferred from homology"/>
<evidence type="ECO:0000256" key="8">
    <source>
        <dbReference type="ARBA" id="ARBA00022833"/>
    </source>
</evidence>
<comment type="cofactor">
    <cofactor evidence="13">
        <name>Zn(2+)</name>
        <dbReference type="ChEBI" id="CHEBI:29105"/>
    </cofactor>
    <text evidence="13">Binds 1 zinc ion per subunit.</text>
</comment>
<keyword evidence="9 13" id="KW-0067">ATP-binding</keyword>
<dbReference type="eggNOG" id="COG0777">
    <property type="taxonomic scope" value="Bacteria"/>
</dbReference>
<dbReference type="UniPathway" id="UPA00655">
    <property type="reaction ID" value="UER00711"/>
</dbReference>
<organism evidence="15 16">
    <name type="scientific">Truepera radiovictrix (strain DSM 17093 / CIP 108686 / LMG 22925 / RQ-24)</name>
    <dbReference type="NCBI Taxonomy" id="649638"/>
    <lineage>
        <taxon>Bacteria</taxon>
        <taxon>Thermotogati</taxon>
        <taxon>Deinococcota</taxon>
        <taxon>Deinococci</taxon>
        <taxon>Trueperales</taxon>
        <taxon>Trueperaceae</taxon>
        <taxon>Truepera</taxon>
    </lineage>
</organism>
<keyword evidence="10 13" id="KW-0443">Lipid metabolism</keyword>
<evidence type="ECO:0000313" key="15">
    <source>
        <dbReference type="EMBL" id="ADI14213.1"/>
    </source>
</evidence>
<comment type="subunit">
    <text evidence="13">Acetyl-CoA carboxylase is a heterohexamer composed of biotin carboxyl carrier protein (AccB), biotin carboxylase (AccC) and two subunits each of ACCase subunit alpha (AccA) and ACCase subunit beta (AccD).</text>
</comment>
<keyword evidence="5 13" id="KW-0547">Nucleotide-binding</keyword>
<dbReference type="PROSITE" id="PS50980">
    <property type="entry name" value="COA_CT_NTER"/>
    <property type="match status" value="1"/>
</dbReference>
<dbReference type="Gene3D" id="3.90.226.10">
    <property type="entry name" value="2-enoyl-CoA Hydratase, Chain A, domain 1"/>
    <property type="match status" value="1"/>
</dbReference>
<dbReference type="GO" id="GO:0008270">
    <property type="term" value="F:zinc ion binding"/>
    <property type="evidence" value="ECO:0007669"/>
    <property type="project" value="UniProtKB-UniRule"/>
</dbReference>
<feature type="binding site" evidence="13">
    <location>
        <position position="28"/>
    </location>
    <ligand>
        <name>Zn(2+)</name>
        <dbReference type="ChEBI" id="CHEBI:29105"/>
    </ligand>
</feature>
<dbReference type="InterPro" id="IPR000438">
    <property type="entry name" value="Acetyl_CoA_COase_Trfase_b_su"/>
</dbReference>
<accession>D7CVI5</accession>
<dbReference type="GO" id="GO:0016743">
    <property type="term" value="F:carboxyl- or carbamoyltransferase activity"/>
    <property type="evidence" value="ECO:0007669"/>
    <property type="project" value="UniProtKB-UniRule"/>
</dbReference>
<evidence type="ECO:0000256" key="1">
    <source>
        <dbReference type="ARBA" id="ARBA00004496"/>
    </source>
</evidence>
<keyword evidence="16" id="KW-1185">Reference proteome</keyword>
<dbReference type="GO" id="GO:0009317">
    <property type="term" value="C:acetyl-CoA carboxylase complex"/>
    <property type="evidence" value="ECO:0007669"/>
    <property type="project" value="InterPro"/>
</dbReference>
<comment type="subcellular location">
    <subcellularLocation>
        <location evidence="1 13">Cytoplasm</location>
    </subcellularLocation>
</comment>
<comment type="similarity">
    <text evidence="13">Belongs to the AccD/PCCB family.</text>
</comment>
<dbReference type="NCBIfam" id="TIGR00515">
    <property type="entry name" value="accD"/>
    <property type="match status" value="1"/>
</dbReference>
<dbReference type="PRINTS" id="PR01070">
    <property type="entry name" value="ACCCTRFRASEB"/>
</dbReference>
<feature type="binding site" evidence="13">
    <location>
        <position position="50"/>
    </location>
    <ligand>
        <name>Zn(2+)</name>
        <dbReference type="ChEBI" id="CHEBI:29105"/>
    </ligand>
</feature>
<dbReference type="Pfam" id="PF01039">
    <property type="entry name" value="Carboxyl_trans"/>
    <property type="match status" value="1"/>
</dbReference>
<keyword evidence="6 13" id="KW-0863">Zinc-finger</keyword>
<dbReference type="GO" id="GO:0003989">
    <property type="term" value="F:acetyl-CoA carboxylase activity"/>
    <property type="evidence" value="ECO:0007669"/>
    <property type="project" value="InterPro"/>
</dbReference>
<name>D7CVI5_TRURR</name>
<evidence type="ECO:0000256" key="11">
    <source>
        <dbReference type="ARBA" id="ARBA00023160"/>
    </source>
</evidence>
<dbReference type="KEGG" id="tra:Trad_1086"/>
<evidence type="ECO:0000256" key="12">
    <source>
        <dbReference type="ARBA" id="ARBA00025280"/>
    </source>
</evidence>
<dbReference type="PANTHER" id="PTHR42995:SF5">
    <property type="entry name" value="ACETYL-COENZYME A CARBOXYLASE CARBOXYL TRANSFERASE SUBUNIT BETA, CHLOROPLASTIC"/>
    <property type="match status" value="1"/>
</dbReference>
<keyword evidence="11 13" id="KW-0275">Fatty acid biosynthesis</keyword>
<dbReference type="HAMAP" id="MF_01395">
    <property type="entry name" value="AcetylCoA_CT_beta"/>
    <property type="match status" value="1"/>
</dbReference>
<reference evidence="15 16" key="2">
    <citation type="journal article" date="2011" name="Stand. Genomic Sci.">
        <title>Complete genome sequence of Truepera radiovictrix type strain (RQ-24).</title>
        <authorList>
            <person name="Ivanova N."/>
            <person name="Rohde C."/>
            <person name="Munk C."/>
            <person name="Nolan M."/>
            <person name="Lucas S."/>
            <person name="Del Rio T.G."/>
            <person name="Tice H."/>
            <person name="Deshpande S."/>
            <person name="Cheng J.F."/>
            <person name="Tapia R."/>
            <person name="Han C."/>
            <person name="Goodwin L."/>
            <person name="Pitluck S."/>
            <person name="Liolios K."/>
            <person name="Mavromatis K."/>
            <person name="Mikhailova N."/>
            <person name="Pati A."/>
            <person name="Chen A."/>
            <person name="Palaniappan K."/>
            <person name="Land M."/>
            <person name="Hauser L."/>
            <person name="Chang Y.J."/>
            <person name="Jeffries C.D."/>
            <person name="Brambilla E."/>
            <person name="Rohde M."/>
            <person name="Goker M."/>
            <person name="Tindall B.J."/>
            <person name="Woyke T."/>
            <person name="Bristow J."/>
            <person name="Eisen J.A."/>
            <person name="Markowitz V."/>
            <person name="Hugenholtz P."/>
            <person name="Kyrpides N.C."/>
            <person name="Klenk H.P."/>
            <person name="Lapidus A."/>
        </authorList>
    </citation>
    <scope>NUCLEOTIDE SEQUENCE [LARGE SCALE GENOMIC DNA]</scope>
    <source>
        <strain evidence="16">DSM 17093 / CIP 108686 / LMG 22925 / RQ-24</strain>
    </source>
</reference>
<evidence type="ECO:0000256" key="7">
    <source>
        <dbReference type="ARBA" id="ARBA00022832"/>
    </source>
</evidence>
<sequence>MALERWFRRKRPTRSDEDNSPAGLWLKCEGCSAQIYRKDLEENLYVCTECGYHYRMPVEARVAMLADEGTFERWSGEIRAGDPLGFVDTEPYPERLARSIDKQKRPDAILTGGATLAGTPVALAVMDFFFAGGSMGSVVGEEIARAAERAAAEGRALISVAASGGARMQEGALSLMQMAKTTVALEALSNARLPFISVLTDPTTGGVTASFATLGDLIIAEPQALICFAGPRVIQQTIKQDLPPGFQRAEFLLQKGMLDDVVSRTALKAKLAFYLNILLSGAQPRSEEARALTV</sequence>
<feature type="binding site" evidence="13">
    <location>
        <position position="31"/>
    </location>
    <ligand>
        <name>Zn(2+)</name>
        <dbReference type="ChEBI" id="CHEBI:29105"/>
    </ligand>
</feature>
<evidence type="ECO:0000313" key="16">
    <source>
        <dbReference type="Proteomes" id="UP000000379"/>
    </source>
</evidence>
<keyword evidence="2 13" id="KW-0444">Lipid biosynthesis</keyword>
<dbReference type="EC" id="2.1.3.15" evidence="13"/>
<evidence type="ECO:0000259" key="14">
    <source>
        <dbReference type="PROSITE" id="PS50980"/>
    </source>
</evidence>
<keyword evidence="7 13" id="KW-0276">Fatty acid metabolism</keyword>
<dbReference type="RefSeq" id="WP_013177584.1">
    <property type="nucleotide sequence ID" value="NC_014221.1"/>
</dbReference>
<feature type="binding site" evidence="13">
    <location>
        <position position="47"/>
    </location>
    <ligand>
        <name>Zn(2+)</name>
        <dbReference type="ChEBI" id="CHEBI:29105"/>
    </ligand>
</feature>
<evidence type="ECO:0000256" key="2">
    <source>
        <dbReference type="ARBA" id="ARBA00022516"/>
    </source>
</evidence>
<dbReference type="STRING" id="649638.Trad_1086"/>
<dbReference type="PANTHER" id="PTHR42995">
    <property type="entry name" value="ACETYL-COENZYME A CARBOXYLASE CARBOXYL TRANSFERASE SUBUNIT BETA, CHLOROPLASTIC"/>
    <property type="match status" value="1"/>
</dbReference>
<protein>
    <recommendedName>
        <fullName evidence="13">Acetyl-coenzyme A carboxylase carboxyl transferase subunit beta</fullName>
        <shortName evidence="13">ACCase subunit beta</shortName>
        <shortName evidence="13">Acetyl-CoA carboxylase carboxyltransferase subunit beta</shortName>
        <ecNumber evidence="13">2.1.3.15</ecNumber>
    </recommendedName>
</protein>
<dbReference type="EMBL" id="CP002049">
    <property type="protein sequence ID" value="ADI14213.1"/>
    <property type="molecule type" value="Genomic_DNA"/>
</dbReference>
<keyword evidence="8 13" id="KW-0862">Zinc</keyword>
<dbReference type="Proteomes" id="UP000000379">
    <property type="component" value="Chromosome"/>
</dbReference>
<dbReference type="InterPro" id="IPR041010">
    <property type="entry name" value="Znf-ACC"/>
</dbReference>
<dbReference type="GO" id="GO:2001295">
    <property type="term" value="P:malonyl-CoA biosynthetic process"/>
    <property type="evidence" value="ECO:0007669"/>
    <property type="project" value="UniProtKB-UniRule"/>
</dbReference>
<dbReference type="GO" id="GO:0005524">
    <property type="term" value="F:ATP binding"/>
    <property type="evidence" value="ECO:0007669"/>
    <property type="project" value="UniProtKB-KW"/>
</dbReference>
<dbReference type="OrthoDB" id="9772975at2"/>
<gene>
    <name evidence="13" type="primary">accD</name>
    <name evidence="15" type="ordered locus">Trad_1086</name>
</gene>
<dbReference type="AlphaFoldDB" id="D7CVI5"/>
<dbReference type="InterPro" id="IPR011762">
    <property type="entry name" value="COA_CT_N"/>
</dbReference>
<feature type="domain" description="CoA carboxyltransferase N-terminal" evidence="14">
    <location>
        <begin position="24"/>
        <end position="293"/>
    </location>
</feature>
<evidence type="ECO:0000256" key="3">
    <source>
        <dbReference type="ARBA" id="ARBA00022679"/>
    </source>
</evidence>
<dbReference type="GO" id="GO:0006633">
    <property type="term" value="P:fatty acid biosynthetic process"/>
    <property type="evidence" value="ECO:0007669"/>
    <property type="project" value="UniProtKB-KW"/>
</dbReference>
<dbReference type="InterPro" id="IPR034733">
    <property type="entry name" value="AcCoA_carboxyl_beta"/>
</dbReference>
<comment type="function">
    <text evidence="12 13">Component of the acetyl coenzyme A carboxylase (ACC) complex. Biotin carboxylase (BC) catalyzes the carboxylation of biotin on its carrier protein (BCCP) and then the CO(2) group is transferred by the transcarboxylase to acetyl-CoA to form malonyl-CoA.</text>
</comment>
<evidence type="ECO:0000256" key="5">
    <source>
        <dbReference type="ARBA" id="ARBA00022741"/>
    </source>
</evidence>
<evidence type="ECO:0000256" key="4">
    <source>
        <dbReference type="ARBA" id="ARBA00022723"/>
    </source>
</evidence>
<evidence type="ECO:0000256" key="13">
    <source>
        <dbReference type="HAMAP-Rule" id="MF_01395"/>
    </source>
</evidence>
<evidence type="ECO:0000256" key="6">
    <source>
        <dbReference type="ARBA" id="ARBA00022771"/>
    </source>
</evidence>